<sequence length="516" mass="56410">MKKYSILLACLALLGSAREGFAQNEADVLRYSRTDFGGTARTLGLSGASVALGGDAGTLTSNPAGLGLFRRSEVTVSAGLNFNNTTGNVYGSSASDNRNNMNIPQLGIVISRRKADDEEGDWRSGAFGIGFTRVNNFNQRQAYQGTHPEGGLKFAEYADQLANLYGVSNTSDYFYIEDLAFATGLIDYDAAGQFYYAPDYSFTPDNNDDPISRVRVATPFSERIVTSGSQNQWDFSYGASFRDKFFIGGSLGLTNVRFKRTRTYSEVGPTTAQNSQSALEDLTLRDDLLTEGSGVMLKVGAIFRPSDVLRLGVSVQTPTWYTLTDRYSSSLTVNFKPGTFDDAYATTLPGEYEYSMTTPFRASGGAAVFLGKNGFITADVEYVDYSNGRLSADDESFNTANNAAKNTYQSALNYRLGAEGRFNIFRVRGGFGYYGDPFKDSDVDQSKTFLTGGLGIKQTNYFIDAALVYSKYKSLYSPYTNLEAGQTNSIYTDAVTPLVESDHKNTNFVVTVGWNF</sequence>
<dbReference type="EMBL" id="BAABGX010000002">
    <property type="protein sequence ID" value="GAA4311245.1"/>
    <property type="molecule type" value="Genomic_DNA"/>
</dbReference>
<comment type="caution">
    <text evidence="2">The sequence shown here is derived from an EMBL/GenBank/DDBJ whole genome shotgun (WGS) entry which is preliminary data.</text>
</comment>
<protein>
    <submittedName>
        <fullName evidence="2">Outer membrane protein transport protein</fullName>
    </submittedName>
</protein>
<reference evidence="3" key="1">
    <citation type="journal article" date="2019" name="Int. J. Syst. Evol. Microbiol.">
        <title>The Global Catalogue of Microorganisms (GCM) 10K type strain sequencing project: providing services to taxonomists for standard genome sequencing and annotation.</title>
        <authorList>
            <consortium name="The Broad Institute Genomics Platform"/>
            <consortium name="The Broad Institute Genome Sequencing Center for Infectious Disease"/>
            <person name="Wu L."/>
            <person name="Ma J."/>
        </authorList>
    </citation>
    <scope>NUCLEOTIDE SEQUENCE [LARGE SCALE GENOMIC DNA]</scope>
    <source>
        <strain evidence="3">JCM 17917</strain>
    </source>
</reference>
<name>A0ABP8FUJ6_9BACT</name>
<feature type="signal peptide" evidence="1">
    <location>
        <begin position="1"/>
        <end position="22"/>
    </location>
</feature>
<dbReference type="Proteomes" id="UP001501844">
    <property type="component" value="Unassembled WGS sequence"/>
</dbReference>
<gene>
    <name evidence="2" type="ORF">GCM10023183_29850</name>
</gene>
<evidence type="ECO:0000313" key="3">
    <source>
        <dbReference type="Proteomes" id="UP001501844"/>
    </source>
</evidence>
<dbReference type="SUPFAM" id="SSF56935">
    <property type="entry name" value="Porins"/>
    <property type="match status" value="1"/>
</dbReference>
<dbReference type="Gene3D" id="2.40.160.60">
    <property type="entry name" value="Outer membrane protein transport protein (OMPP1/FadL/TodX)"/>
    <property type="match status" value="1"/>
</dbReference>
<organism evidence="2 3">
    <name type="scientific">Nibribacter koreensis</name>
    <dbReference type="NCBI Taxonomy" id="1084519"/>
    <lineage>
        <taxon>Bacteria</taxon>
        <taxon>Pseudomonadati</taxon>
        <taxon>Bacteroidota</taxon>
        <taxon>Cytophagia</taxon>
        <taxon>Cytophagales</taxon>
        <taxon>Hymenobacteraceae</taxon>
        <taxon>Nibribacter</taxon>
    </lineage>
</organism>
<evidence type="ECO:0000256" key="1">
    <source>
        <dbReference type="SAM" id="SignalP"/>
    </source>
</evidence>
<evidence type="ECO:0000313" key="2">
    <source>
        <dbReference type="EMBL" id="GAA4311245.1"/>
    </source>
</evidence>
<proteinExistence type="predicted"/>
<feature type="chain" id="PRO_5045628285" evidence="1">
    <location>
        <begin position="23"/>
        <end position="516"/>
    </location>
</feature>
<accession>A0ABP8FUJ6</accession>
<dbReference type="RefSeq" id="WP_345167797.1">
    <property type="nucleotide sequence ID" value="NZ_BAABGX010000002.1"/>
</dbReference>
<keyword evidence="1" id="KW-0732">Signal</keyword>
<keyword evidence="3" id="KW-1185">Reference proteome</keyword>